<comment type="caution">
    <text evidence="1">The sequence shown here is derived from an EMBL/GenBank/DDBJ whole genome shotgun (WGS) entry which is preliminary data.</text>
</comment>
<sequence>MCSAGRGSFLKAFAHDMHYDPVVFLGRGLRALGLSYLFTTVPQLLTGEKGGCGVSPGCSRPQAQMRRFGQTHNHLSEKATGCGEAHWPGVITRQETSGLRRSSGLLVYVRGV</sequence>
<accession>A0AAV7UZC2</accession>
<name>A0AAV7UZC2_PLEWA</name>
<dbReference type="AlphaFoldDB" id="A0AAV7UZC2"/>
<gene>
    <name evidence="1" type="ORF">NDU88_003751</name>
</gene>
<protein>
    <submittedName>
        <fullName evidence="1">Uncharacterized protein</fullName>
    </submittedName>
</protein>
<keyword evidence="2" id="KW-1185">Reference proteome</keyword>
<evidence type="ECO:0000313" key="2">
    <source>
        <dbReference type="Proteomes" id="UP001066276"/>
    </source>
</evidence>
<proteinExistence type="predicted"/>
<organism evidence="1 2">
    <name type="scientific">Pleurodeles waltl</name>
    <name type="common">Iberian ribbed newt</name>
    <dbReference type="NCBI Taxonomy" id="8319"/>
    <lineage>
        <taxon>Eukaryota</taxon>
        <taxon>Metazoa</taxon>
        <taxon>Chordata</taxon>
        <taxon>Craniata</taxon>
        <taxon>Vertebrata</taxon>
        <taxon>Euteleostomi</taxon>
        <taxon>Amphibia</taxon>
        <taxon>Batrachia</taxon>
        <taxon>Caudata</taxon>
        <taxon>Salamandroidea</taxon>
        <taxon>Salamandridae</taxon>
        <taxon>Pleurodelinae</taxon>
        <taxon>Pleurodeles</taxon>
    </lineage>
</organism>
<reference evidence="1" key="1">
    <citation type="journal article" date="2022" name="bioRxiv">
        <title>Sequencing and chromosome-scale assembly of the giantPleurodeles waltlgenome.</title>
        <authorList>
            <person name="Brown T."/>
            <person name="Elewa A."/>
            <person name="Iarovenko S."/>
            <person name="Subramanian E."/>
            <person name="Araus A.J."/>
            <person name="Petzold A."/>
            <person name="Susuki M."/>
            <person name="Suzuki K.-i.T."/>
            <person name="Hayashi T."/>
            <person name="Toyoda A."/>
            <person name="Oliveira C."/>
            <person name="Osipova E."/>
            <person name="Leigh N.D."/>
            <person name="Simon A."/>
            <person name="Yun M.H."/>
        </authorList>
    </citation>
    <scope>NUCLEOTIDE SEQUENCE</scope>
    <source>
        <strain evidence="1">20211129_DDA</strain>
        <tissue evidence="1">Liver</tissue>
    </source>
</reference>
<evidence type="ECO:0000313" key="1">
    <source>
        <dbReference type="EMBL" id="KAJ1194463.1"/>
    </source>
</evidence>
<dbReference type="Proteomes" id="UP001066276">
    <property type="component" value="Chromosome 2_2"/>
</dbReference>
<dbReference type="EMBL" id="JANPWB010000004">
    <property type="protein sequence ID" value="KAJ1194463.1"/>
    <property type="molecule type" value="Genomic_DNA"/>
</dbReference>